<dbReference type="GO" id="GO:0046872">
    <property type="term" value="F:metal ion binding"/>
    <property type="evidence" value="ECO:0007669"/>
    <property type="project" value="InterPro"/>
</dbReference>
<evidence type="ECO:0000256" key="4">
    <source>
        <dbReference type="ARBA" id="ARBA00023235"/>
    </source>
</evidence>
<comment type="similarity">
    <text evidence="2">Belongs to the methylmalonyl-CoA mutase family.</text>
</comment>
<comment type="cofactor">
    <cofactor evidence="1">
        <name>adenosylcob(III)alamin</name>
        <dbReference type="ChEBI" id="CHEBI:18408"/>
    </cofactor>
</comment>
<accession>B0STU7</accession>
<dbReference type="PANTHER" id="PTHR48101:SF1">
    <property type="entry name" value="METHYLMALONYL-COA MUTASE, LARGE SUBUNIT"/>
    <property type="match status" value="1"/>
</dbReference>
<sequence length="606" mass="67603">MNEFLFSDFPEVSTEDWKNQILKDLKGSPWDKVTWQTEEGFTIEPFYRKEDLPVLPRVFKRNPGWKVTEQVTSKSETNTLTEKGVDAAILISHEENGKNFGCQIASASDLESLSKSIGAIPLIVSLATRTPKFGDSLKKLVSSHNTVLGDFDPYGTAILCGELGCEENSIGKSFASLSGTKGFAGVGIHSLYLRDSGASISQELAYSLAWGVDYLNLHLQAGVSIEDAAANIWFWMGIGSDYFTEIAKFRAMRILWTEVLNVYKPGLGETLPALLLAQTSNFQYSAYDPYVNMLRGTTAAMSAVIGGADFINVSPFDSEYTTKQELGKRIARNAQLLLRYESFLDKVEDPASGSYYLEVLTKKLAETAWEKFQTVEKDGGFGASLKTGNIQRDIQSRATKKREALATKKEILLGTNQYPLPSERHAELKDSLRETETRLSYLEKSTYERLVPLRLSYEFDKWRNPTDRHVASGKKAPKVFLLTIGDLTMRKARAGFSSNFIGCLGYEIFDNLGFSSVKEGVSKAKELGCEIVVLCSSDEEYATYLPEFAKEMGSQLPNSWKLLAGYPKDLVSQAESLGIDDFIHMKRNLVQFMEKAQTKWIGKPNE</sequence>
<dbReference type="RefSeq" id="WP_012476569.1">
    <property type="nucleotide sequence ID" value="NC_010843.1"/>
</dbReference>
<keyword evidence="3" id="KW-0846">Cobalamin</keyword>
<dbReference type="PANTHER" id="PTHR48101">
    <property type="entry name" value="METHYLMALONYL-COA MUTASE, MITOCHONDRIAL-RELATED"/>
    <property type="match status" value="1"/>
</dbReference>
<dbReference type="Pfam" id="PF01642">
    <property type="entry name" value="MM_CoA_mutase"/>
    <property type="match status" value="1"/>
</dbReference>
<dbReference type="EC" id="5.4.99.2" evidence="7"/>
<dbReference type="AlphaFoldDB" id="B0STU7"/>
<keyword evidence="4 7" id="KW-0413">Isomerase</keyword>
<evidence type="ECO:0000256" key="1">
    <source>
        <dbReference type="ARBA" id="ARBA00001922"/>
    </source>
</evidence>
<keyword evidence="8" id="KW-1185">Reference proteome</keyword>
<dbReference type="Gene3D" id="3.20.20.240">
    <property type="entry name" value="Methylmalonyl-CoA mutase"/>
    <property type="match status" value="1"/>
</dbReference>
<protein>
    <submittedName>
        <fullName evidence="7">Methylmalonyl-COA mutase small subunit</fullName>
        <ecNumber evidence="7">5.4.99.2</ecNumber>
    </submittedName>
</protein>
<dbReference type="Proteomes" id="UP000001847">
    <property type="component" value="Chromosome II"/>
</dbReference>
<gene>
    <name evidence="7" type="primary">mutA</name>
    <name evidence="7" type="ordered locus">LEPBI_II0095</name>
</gene>
<proteinExistence type="inferred from homology"/>
<evidence type="ECO:0000313" key="8">
    <source>
        <dbReference type="Proteomes" id="UP000001847"/>
    </source>
</evidence>
<dbReference type="KEGG" id="lbi:LEPBI_II0095"/>
<dbReference type="OrthoDB" id="9762378at2"/>
<evidence type="ECO:0000256" key="5">
    <source>
        <dbReference type="ARBA" id="ARBA00023285"/>
    </source>
</evidence>
<evidence type="ECO:0000259" key="6">
    <source>
        <dbReference type="Pfam" id="PF01642"/>
    </source>
</evidence>
<dbReference type="Gene3D" id="3.40.50.280">
    <property type="entry name" value="Cobalamin-binding domain"/>
    <property type="match status" value="1"/>
</dbReference>
<keyword evidence="5" id="KW-0170">Cobalt</keyword>
<dbReference type="STRING" id="456481.LEPBI_II0095"/>
<dbReference type="InterPro" id="IPR006099">
    <property type="entry name" value="MeMalonylCoA_mutase_a/b_cat"/>
</dbReference>
<reference evidence="7 8" key="1">
    <citation type="journal article" date="2008" name="PLoS ONE">
        <title>Genome sequence of the saprophyte Leptospira biflexa provides insights into the evolution of Leptospira and the pathogenesis of leptospirosis.</title>
        <authorList>
            <person name="Picardeau M."/>
            <person name="Bulach D.M."/>
            <person name="Bouchier C."/>
            <person name="Zuerner R.L."/>
            <person name="Zidane N."/>
            <person name="Wilson P.J."/>
            <person name="Creno S."/>
            <person name="Kuczek E.S."/>
            <person name="Bommezzadri S."/>
            <person name="Davis J.C."/>
            <person name="McGrath A."/>
            <person name="Johnson M.J."/>
            <person name="Boursaux-Eude C."/>
            <person name="Seemann T."/>
            <person name="Rouy Z."/>
            <person name="Coppel R.L."/>
            <person name="Rood J.I."/>
            <person name="Lajus A."/>
            <person name="Davies J.K."/>
            <person name="Medigue C."/>
            <person name="Adler B."/>
        </authorList>
    </citation>
    <scope>NUCLEOTIDE SEQUENCE [LARGE SCALE GENOMIC DNA]</scope>
    <source>
        <strain evidence="8">Patoc 1 / ATCC 23582 / Paris</strain>
    </source>
</reference>
<evidence type="ECO:0000256" key="2">
    <source>
        <dbReference type="ARBA" id="ARBA00008465"/>
    </source>
</evidence>
<dbReference type="InterPro" id="IPR016176">
    <property type="entry name" value="Cbl-dep_enz_cat"/>
</dbReference>
<dbReference type="EMBL" id="CP000787">
    <property type="protein sequence ID" value="ABZ99631.1"/>
    <property type="molecule type" value="Genomic_DNA"/>
</dbReference>
<organism evidence="7 8">
    <name type="scientific">Leptospira biflexa serovar Patoc (strain Patoc 1 / ATCC 23582 / Paris)</name>
    <dbReference type="NCBI Taxonomy" id="456481"/>
    <lineage>
        <taxon>Bacteria</taxon>
        <taxon>Pseudomonadati</taxon>
        <taxon>Spirochaetota</taxon>
        <taxon>Spirochaetia</taxon>
        <taxon>Leptospirales</taxon>
        <taxon>Leptospiraceae</taxon>
        <taxon>Leptospira</taxon>
    </lineage>
</organism>
<dbReference type="InterPro" id="IPR036724">
    <property type="entry name" value="Cobalamin-bd_sf"/>
</dbReference>
<evidence type="ECO:0000256" key="3">
    <source>
        <dbReference type="ARBA" id="ARBA00022628"/>
    </source>
</evidence>
<dbReference type="GO" id="GO:0004494">
    <property type="term" value="F:methylmalonyl-CoA mutase activity"/>
    <property type="evidence" value="ECO:0007669"/>
    <property type="project" value="UniProtKB-EC"/>
</dbReference>
<dbReference type="SUPFAM" id="SSF51703">
    <property type="entry name" value="Cobalamin (vitamin B12)-dependent enzymes"/>
    <property type="match status" value="1"/>
</dbReference>
<dbReference type="SUPFAM" id="SSF52242">
    <property type="entry name" value="Cobalamin (vitamin B12)-binding domain"/>
    <property type="match status" value="1"/>
</dbReference>
<dbReference type="GO" id="GO:0031419">
    <property type="term" value="F:cobalamin binding"/>
    <property type="evidence" value="ECO:0007669"/>
    <property type="project" value="UniProtKB-KW"/>
</dbReference>
<dbReference type="BioCyc" id="LBIF456481:LEPBI_RS17540-MONOMER"/>
<name>B0STU7_LEPBP</name>
<dbReference type="HOGENOM" id="CLU_009523_6_0_12"/>
<evidence type="ECO:0000313" key="7">
    <source>
        <dbReference type="EMBL" id="ABZ99631.1"/>
    </source>
</evidence>
<feature type="domain" description="Methylmalonyl-CoA mutase alpha/beta chain catalytic" evidence="6">
    <location>
        <begin position="183"/>
        <end position="429"/>
    </location>
</feature>